<dbReference type="EMBL" id="VDMD01000016">
    <property type="protein sequence ID" value="TRM61579.1"/>
    <property type="molecule type" value="Genomic_DNA"/>
</dbReference>
<evidence type="ECO:0000313" key="2">
    <source>
        <dbReference type="EMBL" id="TRM61579.1"/>
    </source>
</evidence>
<evidence type="ECO:0000313" key="3">
    <source>
        <dbReference type="Proteomes" id="UP000320762"/>
    </source>
</evidence>
<protein>
    <recommendedName>
        <fullName evidence="1">F-box domain-containing protein</fullName>
    </recommendedName>
</protein>
<reference evidence="2 3" key="1">
    <citation type="journal article" date="2019" name="New Phytol.">
        <title>Comparative genomics reveals unique wood-decay strategies and fruiting body development in the Schizophyllaceae.</title>
        <authorList>
            <person name="Almasi E."/>
            <person name="Sahu N."/>
            <person name="Krizsan K."/>
            <person name="Balint B."/>
            <person name="Kovacs G.M."/>
            <person name="Kiss B."/>
            <person name="Cseklye J."/>
            <person name="Drula E."/>
            <person name="Henrissat B."/>
            <person name="Nagy I."/>
            <person name="Chovatia M."/>
            <person name="Adam C."/>
            <person name="LaButti K."/>
            <person name="Lipzen A."/>
            <person name="Riley R."/>
            <person name="Grigoriev I.V."/>
            <person name="Nagy L.G."/>
        </authorList>
    </citation>
    <scope>NUCLEOTIDE SEQUENCE [LARGE SCALE GENOMIC DNA]</scope>
    <source>
        <strain evidence="2 3">NL-1724</strain>
    </source>
</reference>
<dbReference type="InterPro" id="IPR001810">
    <property type="entry name" value="F-box_dom"/>
</dbReference>
<gene>
    <name evidence="2" type="ORF">BD626DRAFT_501496</name>
</gene>
<sequence>MEGVLIFDLQVIICKDDSLQRRDLYQLALTSKSWRHAATPVLWAELRGIAPLLRLMPEDAWQMRARPA</sequence>
<keyword evidence="3" id="KW-1185">Reference proteome</keyword>
<dbReference type="OrthoDB" id="3031760at2759"/>
<dbReference type="AlphaFoldDB" id="A0A550C9V1"/>
<organism evidence="2 3">
    <name type="scientific">Schizophyllum amplum</name>
    <dbReference type="NCBI Taxonomy" id="97359"/>
    <lineage>
        <taxon>Eukaryota</taxon>
        <taxon>Fungi</taxon>
        <taxon>Dikarya</taxon>
        <taxon>Basidiomycota</taxon>
        <taxon>Agaricomycotina</taxon>
        <taxon>Agaricomycetes</taxon>
        <taxon>Agaricomycetidae</taxon>
        <taxon>Agaricales</taxon>
        <taxon>Schizophyllaceae</taxon>
        <taxon>Schizophyllum</taxon>
    </lineage>
</organism>
<dbReference type="Proteomes" id="UP000320762">
    <property type="component" value="Unassembled WGS sequence"/>
</dbReference>
<feature type="domain" description="F-box" evidence="1">
    <location>
        <begin position="19"/>
        <end position="46"/>
    </location>
</feature>
<comment type="caution">
    <text evidence="2">The sequence shown here is derived from an EMBL/GenBank/DDBJ whole genome shotgun (WGS) entry which is preliminary data.</text>
</comment>
<accession>A0A550C9V1</accession>
<dbReference type="Pfam" id="PF12937">
    <property type="entry name" value="F-box-like"/>
    <property type="match status" value="1"/>
</dbReference>
<name>A0A550C9V1_9AGAR</name>
<proteinExistence type="predicted"/>
<evidence type="ECO:0000259" key="1">
    <source>
        <dbReference type="Pfam" id="PF12937"/>
    </source>
</evidence>